<proteinExistence type="inferred from homology"/>
<evidence type="ECO:0000256" key="2">
    <source>
        <dbReference type="ARBA" id="ARBA00022448"/>
    </source>
</evidence>
<name>A0A930UXE6_9ACTN</name>
<dbReference type="RefSeq" id="WP_194503908.1">
    <property type="nucleotide sequence ID" value="NZ_JADIVZ010000006.1"/>
</dbReference>
<keyword evidence="4 9" id="KW-0812">Transmembrane</keyword>
<dbReference type="GO" id="GO:0022857">
    <property type="term" value="F:transmembrane transporter activity"/>
    <property type="evidence" value="ECO:0007669"/>
    <property type="project" value="InterPro"/>
</dbReference>
<accession>A0A930UXE6</accession>
<evidence type="ECO:0000313" key="11">
    <source>
        <dbReference type="EMBL" id="MBF4162648.1"/>
    </source>
</evidence>
<organism evidence="11 12">
    <name type="scientific">Nocardioides acrostichi</name>
    <dbReference type="NCBI Taxonomy" id="2784339"/>
    <lineage>
        <taxon>Bacteria</taxon>
        <taxon>Bacillati</taxon>
        <taxon>Actinomycetota</taxon>
        <taxon>Actinomycetes</taxon>
        <taxon>Propionibacteriales</taxon>
        <taxon>Nocardioidaceae</taxon>
        <taxon>Nocardioides</taxon>
    </lineage>
</organism>
<evidence type="ECO:0000256" key="8">
    <source>
        <dbReference type="ARBA" id="ARBA00040914"/>
    </source>
</evidence>
<feature type="domain" description="Major facilitator superfamily (MFS) profile" evidence="10">
    <location>
        <begin position="13"/>
        <end position="400"/>
    </location>
</feature>
<comment type="caution">
    <text evidence="11">The sequence shown here is derived from an EMBL/GenBank/DDBJ whole genome shotgun (WGS) entry which is preliminary data.</text>
</comment>
<evidence type="ECO:0000256" key="9">
    <source>
        <dbReference type="SAM" id="Phobius"/>
    </source>
</evidence>
<evidence type="ECO:0000256" key="3">
    <source>
        <dbReference type="ARBA" id="ARBA00022475"/>
    </source>
</evidence>
<evidence type="ECO:0000259" key="10">
    <source>
        <dbReference type="PROSITE" id="PS50850"/>
    </source>
</evidence>
<dbReference type="PANTHER" id="PTHR23513">
    <property type="entry name" value="INTEGRAL MEMBRANE EFFLUX PROTEIN-RELATED"/>
    <property type="match status" value="1"/>
</dbReference>
<dbReference type="InterPro" id="IPR020846">
    <property type="entry name" value="MFS_dom"/>
</dbReference>
<evidence type="ECO:0000256" key="5">
    <source>
        <dbReference type="ARBA" id="ARBA00022989"/>
    </source>
</evidence>
<dbReference type="SUPFAM" id="SSF103473">
    <property type="entry name" value="MFS general substrate transporter"/>
    <property type="match status" value="1"/>
</dbReference>
<dbReference type="Pfam" id="PF07690">
    <property type="entry name" value="MFS_1"/>
    <property type="match status" value="1"/>
</dbReference>
<sequence>MTTAAAPLRRHHDFRLLWVGQTLSELGTHVSSFVFPLVTYALTGSTFLAGCVGAAHLLGLVASLLPAGVLSDRVDGRLLMRSASALGALGYASLGLAAWWGHLTLTHLLVVALAGGVAAGIFMPTETVAVRRVVERDQLPAALSLNAGRQYAASIVGGPLGGALYGLARWLPFAADAVSYAVSWLLLGRLRADLRPESTGEPRASIRRELRTGLGYVAAHPLFRTLAGWAFLANLSMNALFTVAVLRLVADGVDPLHLGLVETAAGVAGVLGAIVAPWLIERLPTGWLTIAVAWSPLPLALPMAWWGHPLVVALGLGLVSVLNPAGNAGMTSYRLTVTPDELVGRVQSSTQFVAMCSLPLAPVTAGTLLALLGGQGAMLAAGLLCAVTALVPTLSRGVRRVPRPVVWREAVASREVDDGRVLTPST</sequence>
<dbReference type="AlphaFoldDB" id="A0A930UXE6"/>
<keyword evidence="6 9" id="KW-0472">Membrane</keyword>
<protein>
    <recommendedName>
        <fullName evidence="8">Multidrug efflux pump Tap</fullName>
    </recommendedName>
</protein>
<keyword evidence="3" id="KW-1003">Cell membrane</keyword>
<evidence type="ECO:0000256" key="6">
    <source>
        <dbReference type="ARBA" id="ARBA00023136"/>
    </source>
</evidence>
<dbReference type="CDD" id="cd06173">
    <property type="entry name" value="MFS_MefA_like"/>
    <property type="match status" value="1"/>
</dbReference>
<feature type="transmembrane region" description="Helical" evidence="9">
    <location>
        <begin position="311"/>
        <end position="331"/>
    </location>
</feature>
<comment type="similarity">
    <text evidence="7">Belongs to the major facilitator superfamily. Drug:H(+) antiporter-3 (DHA3) (TC 2.A.1.21) family.</text>
</comment>
<dbReference type="Gene3D" id="1.20.1250.20">
    <property type="entry name" value="MFS general substrate transporter like domains"/>
    <property type="match status" value="1"/>
</dbReference>
<evidence type="ECO:0000256" key="4">
    <source>
        <dbReference type="ARBA" id="ARBA00022692"/>
    </source>
</evidence>
<feature type="transmembrane region" description="Helical" evidence="9">
    <location>
        <begin position="256"/>
        <end position="280"/>
    </location>
</feature>
<dbReference type="PANTHER" id="PTHR23513:SF9">
    <property type="entry name" value="ENTEROBACTIN EXPORTER ENTS"/>
    <property type="match status" value="1"/>
</dbReference>
<feature type="transmembrane region" description="Helical" evidence="9">
    <location>
        <begin position="33"/>
        <end position="66"/>
    </location>
</feature>
<gene>
    <name evidence="11" type="ORF">ISG29_13200</name>
</gene>
<keyword evidence="12" id="KW-1185">Reference proteome</keyword>
<reference evidence="11" key="1">
    <citation type="submission" date="2020-11" db="EMBL/GenBank/DDBJ databases">
        <title>Nocardioides sp. CBS4Y-1, whole genome shotgun sequence.</title>
        <authorList>
            <person name="Tuo L."/>
        </authorList>
    </citation>
    <scope>NUCLEOTIDE SEQUENCE</scope>
    <source>
        <strain evidence="11">CBS4Y-1</strain>
    </source>
</reference>
<feature type="transmembrane region" description="Helical" evidence="9">
    <location>
        <begin position="226"/>
        <end position="250"/>
    </location>
</feature>
<dbReference type="PROSITE" id="PS50850">
    <property type="entry name" value="MFS"/>
    <property type="match status" value="1"/>
</dbReference>
<evidence type="ECO:0000256" key="7">
    <source>
        <dbReference type="ARBA" id="ARBA00038075"/>
    </source>
</evidence>
<feature type="transmembrane region" description="Helical" evidence="9">
    <location>
        <begin position="78"/>
        <end position="99"/>
    </location>
</feature>
<keyword evidence="5 9" id="KW-1133">Transmembrane helix</keyword>
<evidence type="ECO:0000313" key="12">
    <source>
        <dbReference type="Proteomes" id="UP000656804"/>
    </source>
</evidence>
<dbReference type="GO" id="GO:0005886">
    <property type="term" value="C:plasma membrane"/>
    <property type="evidence" value="ECO:0007669"/>
    <property type="project" value="UniProtKB-SubCell"/>
</dbReference>
<dbReference type="InterPro" id="IPR036259">
    <property type="entry name" value="MFS_trans_sf"/>
</dbReference>
<comment type="subcellular location">
    <subcellularLocation>
        <location evidence="1">Cell inner membrane</location>
        <topology evidence="1">Multi-pass membrane protein</topology>
    </subcellularLocation>
</comment>
<keyword evidence="2" id="KW-0813">Transport</keyword>
<feature type="transmembrane region" description="Helical" evidence="9">
    <location>
        <begin position="377"/>
        <end position="394"/>
    </location>
</feature>
<evidence type="ECO:0000256" key="1">
    <source>
        <dbReference type="ARBA" id="ARBA00004429"/>
    </source>
</evidence>
<dbReference type="InterPro" id="IPR011701">
    <property type="entry name" value="MFS"/>
</dbReference>
<feature type="transmembrane region" description="Helical" evidence="9">
    <location>
        <begin position="352"/>
        <end position="371"/>
    </location>
</feature>
<feature type="transmembrane region" description="Helical" evidence="9">
    <location>
        <begin position="105"/>
        <end position="123"/>
    </location>
</feature>
<dbReference type="Proteomes" id="UP000656804">
    <property type="component" value="Unassembled WGS sequence"/>
</dbReference>
<dbReference type="EMBL" id="JADIVZ010000006">
    <property type="protein sequence ID" value="MBF4162648.1"/>
    <property type="molecule type" value="Genomic_DNA"/>
</dbReference>